<dbReference type="Proteomes" id="UP000233440">
    <property type="component" value="Unassembled WGS sequence"/>
</dbReference>
<name>A0A2N3LJJ5_9BACI</name>
<reference evidence="2 3" key="1">
    <citation type="submission" date="2017-11" db="EMBL/GenBank/DDBJ databases">
        <title>Bacillus camelliae sp. nov., isolated from pu'er tea.</title>
        <authorList>
            <person name="Niu L."/>
        </authorList>
    </citation>
    <scope>NUCLEOTIDE SEQUENCE [LARGE SCALE GENOMIC DNA]</scope>
    <source>
        <strain evidence="2 3">7578-1</strain>
    </source>
</reference>
<dbReference type="AlphaFoldDB" id="A0A2N3LJJ5"/>
<proteinExistence type="predicted"/>
<gene>
    <name evidence="2" type="ORF">CWO92_12275</name>
</gene>
<keyword evidence="1" id="KW-0812">Transmembrane</keyword>
<evidence type="ECO:0000313" key="2">
    <source>
        <dbReference type="EMBL" id="PKR84800.1"/>
    </source>
</evidence>
<keyword evidence="3" id="KW-1185">Reference proteome</keyword>
<evidence type="ECO:0000313" key="3">
    <source>
        <dbReference type="Proteomes" id="UP000233440"/>
    </source>
</evidence>
<feature type="transmembrane region" description="Helical" evidence="1">
    <location>
        <begin position="6"/>
        <end position="24"/>
    </location>
</feature>
<keyword evidence="1" id="KW-0472">Membrane</keyword>
<keyword evidence="1" id="KW-1133">Transmembrane helix</keyword>
<comment type="caution">
    <text evidence="2">The sequence shown here is derived from an EMBL/GenBank/DDBJ whole genome shotgun (WGS) entry which is preliminary data.</text>
</comment>
<dbReference type="EMBL" id="PIQO01000008">
    <property type="protein sequence ID" value="PKR84800.1"/>
    <property type="molecule type" value="Genomic_DNA"/>
</dbReference>
<sequence length="120" mass="13674">MSGVVSPIILVGVWVWPMIAFIIVEGIEIARSIQRIKRYGWKKGLWIYHTSQWARNFTFGMFLAFSMHLPLQGTLTPLRNVNDFVLYTAPYIVISLFIIEVFIAVTGRPSVTKIPKTASM</sequence>
<accession>A0A2N3LJJ5</accession>
<feature type="transmembrane region" description="Helical" evidence="1">
    <location>
        <begin position="85"/>
        <end position="106"/>
    </location>
</feature>
<dbReference type="RefSeq" id="WP_101354505.1">
    <property type="nucleotide sequence ID" value="NZ_PIQO01000008.1"/>
</dbReference>
<protein>
    <submittedName>
        <fullName evidence="2">Uncharacterized protein</fullName>
    </submittedName>
</protein>
<evidence type="ECO:0000256" key="1">
    <source>
        <dbReference type="SAM" id="Phobius"/>
    </source>
</evidence>
<feature type="transmembrane region" description="Helical" evidence="1">
    <location>
        <begin position="45"/>
        <end position="65"/>
    </location>
</feature>
<organism evidence="2 3">
    <name type="scientific">Heyndrickxia camelliae</name>
    <dbReference type="NCBI Taxonomy" id="1707093"/>
    <lineage>
        <taxon>Bacteria</taxon>
        <taxon>Bacillati</taxon>
        <taxon>Bacillota</taxon>
        <taxon>Bacilli</taxon>
        <taxon>Bacillales</taxon>
        <taxon>Bacillaceae</taxon>
        <taxon>Heyndrickxia</taxon>
    </lineage>
</organism>